<sequence length="61" mass="6327">MPHLEQHKSHRIGWLRAAVLGALSARAGGAAMAKGALRVGFWGALAMLVTAQIGQFFGVAA</sequence>
<proteinExistence type="predicted"/>
<dbReference type="Proteomes" id="UP000229757">
    <property type="component" value="Chromosome"/>
</dbReference>
<dbReference type="RefSeq" id="WP_100258561.1">
    <property type="nucleotide sequence ID" value="NZ_CP011797.1"/>
</dbReference>
<feature type="transmembrane region" description="Helical" evidence="1">
    <location>
        <begin position="12"/>
        <end position="33"/>
    </location>
</feature>
<evidence type="ECO:0000256" key="1">
    <source>
        <dbReference type="SAM" id="Phobius"/>
    </source>
</evidence>
<keyword evidence="1" id="KW-0812">Transmembrane</keyword>
<gene>
    <name evidence="2" type="ORF">REIFOR_03259</name>
</gene>
<organism evidence="2 3">
    <name type="scientific">Reinekea forsetii</name>
    <dbReference type="NCBI Taxonomy" id="1336806"/>
    <lineage>
        <taxon>Bacteria</taxon>
        <taxon>Pseudomonadati</taxon>
        <taxon>Pseudomonadota</taxon>
        <taxon>Gammaproteobacteria</taxon>
        <taxon>Oceanospirillales</taxon>
        <taxon>Saccharospirillaceae</taxon>
        <taxon>Reinekea</taxon>
    </lineage>
</organism>
<accession>A0A2K8KUE2</accession>
<dbReference type="KEGG" id="rfo:REIFOR_03259"/>
<dbReference type="EMBL" id="CP011797">
    <property type="protein sequence ID" value="ATX78365.1"/>
    <property type="molecule type" value="Genomic_DNA"/>
</dbReference>
<evidence type="ECO:0000313" key="2">
    <source>
        <dbReference type="EMBL" id="ATX78365.1"/>
    </source>
</evidence>
<feature type="transmembrane region" description="Helical" evidence="1">
    <location>
        <begin position="39"/>
        <end position="60"/>
    </location>
</feature>
<keyword evidence="1" id="KW-0472">Membrane</keyword>
<protein>
    <submittedName>
        <fullName evidence="2">Uncharacterized protein</fullName>
    </submittedName>
</protein>
<dbReference type="AlphaFoldDB" id="A0A2K8KUE2"/>
<reference evidence="2 3" key="1">
    <citation type="journal article" date="2017" name="Environ. Microbiol.">
        <title>Genomic and physiological analyses of 'Reinekea forsetii' reveal a versatile opportunistic lifestyle during spring algae blooms.</title>
        <authorList>
            <person name="Avci B."/>
            <person name="Hahnke R.L."/>
            <person name="Chafee M."/>
            <person name="Fischer T."/>
            <person name="Gruber-Vodicka H."/>
            <person name="Tegetmeyer H.E."/>
            <person name="Harder J."/>
            <person name="Fuchs B.M."/>
            <person name="Amann R.I."/>
            <person name="Teeling H."/>
        </authorList>
    </citation>
    <scope>NUCLEOTIDE SEQUENCE [LARGE SCALE GENOMIC DNA]</scope>
    <source>
        <strain evidence="2 3">Hel1_31_D35</strain>
    </source>
</reference>
<keyword evidence="3" id="KW-1185">Reference proteome</keyword>
<name>A0A2K8KUE2_9GAMM</name>
<evidence type="ECO:0000313" key="3">
    <source>
        <dbReference type="Proteomes" id="UP000229757"/>
    </source>
</evidence>
<keyword evidence="1" id="KW-1133">Transmembrane helix</keyword>